<dbReference type="PRINTS" id="PR00069">
    <property type="entry name" value="ALDKETRDTASE"/>
</dbReference>
<evidence type="ECO:0000259" key="7">
    <source>
        <dbReference type="Pfam" id="PF00248"/>
    </source>
</evidence>
<dbReference type="InterPro" id="IPR023210">
    <property type="entry name" value="NADP_OxRdtase_dom"/>
</dbReference>
<keyword evidence="2" id="KW-0521">NADP</keyword>
<feature type="binding site" evidence="5">
    <location>
        <position position="113"/>
    </location>
    <ligand>
        <name>substrate</name>
    </ligand>
</feature>
<comment type="caution">
    <text evidence="8">The sequence shown here is derived from an EMBL/GenBank/DDBJ whole genome shotgun (WGS) entry which is preliminary data.</text>
</comment>
<dbReference type="CDD" id="cd19071">
    <property type="entry name" value="AKR_AKR1-5-like"/>
    <property type="match status" value="1"/>
</dbReference>
<protein>
    <submittedName>
        <fullName evidence="8">Alcohol dehydrogenase [NADP(+)]</fullName>
    </submittedName>
</protein>
<evidence type="ECO:0000256" key="2">
    <source>
        <dbReference type="ARBA" id="ARBA00022857"/>
    </source>
</evidence>
<dbReference type="InterPro" id="IPR018170">
    <property type="entry name" value="Aldo/ket_reductase_CS"/>
</dbReference>
<dbReference type="SUPFAM" id="SSF51430">
    <property type="entry name" value="NAD(P)-linked oxidoreductase"/>
    <property type="match status" value="1"/>
</dbReference>
<evidence type="ECO:0000313" key="9">
    <source>
        <dbReference type="Proteomes" id="UP000192578"/>
    </source>
</evidence>
<evidence type="ECO:0000256" key="5">
    <source>
        <dbReference type="PIRSR" id="PIRSR000097-2"/>
    </source>
</evidence>
<name>A0A1W0WNJ4_HYPEX</name>
<dbReference type="InterPro" id="IPR020471">
    <property type="entry name" value="AKR"/>
</dbReference>
<dbReference type="PIRSF" id="PIRSF000097">
    <property type="entry name" value="AKR"/>
    <property type="match status" value="1"/>
</dbReference>
<gene>
    <name evidence="8" type="ORF">BV898_09146</name>
</gene>
<dbReference type="PANTHER" id="PTHR11732">
    <property type="entry name" value="ALDO/KETO REDUCTASE"/>
    <property type="match status" value="1"/>
</dbReference>
<comment type="similarity">
    <text evidence="1">Belongs to the aldo/keto reductase family.</text>
</comment>
<dbReference type="PROSITE" id="PS00798">
    <property type="entry name" value="ALDOKETO_REDUCTASE_1"/>
    <property type="match status" value="1"/>
</dbReference>
<dbReference type="Gene3D" id="3.20.20.100">
    <property type="entry name" value="NADP-dependent oxidoreductase domain"/>
    <property type="match status" value="1"/>
</dbReference>
<evidence type="ECO:0000256" key="4">
    <source>
        <dbReference type="PIRSR" id="PIRSR000097-1"/>
    </source>
</evidence>
<feature type="site" description="Lowers pKa of active site Tyr" evidence="6">
    <location>
        <position position="80"/>
    </location>
</feature>
<dbReference type="Proteomes" id="UP000192578">
    <property type="component" value="Unassembled WGS sequence"/>
</dbReference>
<evidence type="ECO:0000313" key="8">
    <source>
        <dbReference type="EMBL" id="OQV16790.1"/>
    </source>
</evidence>
<dbReference type="EMBL" id="MTYJ01000070">
    <property type="protein sequence ID" value="OQV16790.1"/>
    <property type="molecule type" value="Genomic_DNA"/>
</dbReference>
<sequence>MSHTPNLQLNNGRLLPSIGLGTWQGEPGEVERAVGEAIKVGYRHFDCAPVYMNEDAIGHVLKQAIDGGQISHDQLFITTKLPLFANKPELVRKTFDVSLKALQTGYIDLYLVHLPISLNRDQVAVQGMKSPFERPPNPATFFDKADHVGIWKELEKLVDEGLVKSIGLSNFNEKQIQNVIDNARIKPANLQVECHPYLPQNELLAFTKKNNIVLTAYSPLGSPQVTAVHRTGGKVLLQDPVLKKIAERHGKSVAQVLLNWQIQRGVGVLPKSVKRERLEENFNSLSFNLSKEDINEINDLGKEPLRYVDFDVWRDSPDFPF</sequence>
<dbReference type="OrthoDB" id="416253at2759"/>
<evidence type="ECO:0000256" key="3">
    <source>
        <dbReference type="ARBA" id="ARBA00023002"/>
    </source>
</evidence>
<keyword evidence="9" id="KW-1185">Reference proteome</keyword>
<evidence type="ECO:0000256" key="1">
    <source>
        <dbReference type="ARBA" id="ARBA00007905"/>
    </source>
</evidence>
<proteinExistence type="inferred from homology"/>
<keyword evidence="3" id="KW-0560">Oxidoreductase</keyword>
<accession>A0A1W0WNJ4</accession>
<feature type="domain" description="NADP-dependent oxidoreductase" evidence="7">
    <location>
        <begin position="18"/>
        <end position="300"/>
    </location>
</feature>
<dbReference type="Pfam" id="PF00248">
    <property type="entry name" value="Aldo_ket_red"/>
    <property type="match status" value="1"/>
</dbReference>
<dbReference type="FunFam" id="3.20.20.100:FF:000006">
    <property type="entry name" value="Aldo-keto reductase family 1 member A1"/>
    <property type="match status" value="1"/>
</dbReference>
<dbReference type="AlphaFoldDB" id="A0A1W0WNJ4"/>
<organism evidence="8 9">
    <name type="scientific">Hypsibius exemplaris</name>
    <name type="common">Freshwater tardigrade</name>
    <dbReference type="NCBI Taxonomy" id="2072580"/>
    <lineage>
        <taxon>Eukaryota</taxon>
        <taxon>Metazoa</taxon>
        <taxon>Ecdysozoa</taxon>
        <taxon>Tardigrada</taxon>
        <taxon>Eutardigrada</taxon>
        <taxon>Parachela</taxon>
        <taxon>Hypsibioidea</taxon>
        <taxon>Hypsibiidae</taxon>
        <taxon>Hypsibius</taxon>
    </lineage>
</organism>
<dbReference type="GO" id="GO:0016491">
    <property type="term" value="F:oxidoreductase activity"/>
    <property type="evidence" value="ECO:0007669"/>
    <property type="project" value="UniProtKB-KW"/>
</dbReference>
<reference evidence="9" key="1">
    <citation type="submission" date="2017-01" db="EMBL/GenBank/DDBJ databases">
        <title>Comparative genomics of anhydrobiosis in the tardigrade Hypsibius dujardini.</title>
        <authorList>
            <person name="Yoshida Y."/>
            <person name="Koutsovoulos G."/>
            <person name="Laetsch D."/>
            <person name="Stevens L."/>
            <person name="Kumar S."/>
            <person name="Horikawa D."/>
            <person name="Ishino K."/>
            <person name="Komine S."/>
            <person name="Tomita M."/>
            <person name="Blaxter M."/>
            <person name="Arakawa K."/>
        </authorList>
    </citation>
    <scope>NUCLEOTIDE SEQUENCE [LARGE SCALE GENOMIC DNA]</scope>
    <source>
        <strain evidence="9">Z151</strain>
    </source>
</reference>
<dbReference type="InterPro" id="IPR036812">
    <property type="entry name" value="NAD(P)_OxRdtase_dom_sf"/>
</dbReference>
<evidence type="ECO:0000256" key="6">
    <source>
        <dbReference type="PIRSR" id="PIRSR000097-3"/>
    </source>
</evidence>
<dbReference type="PROSITE" id="PS00062">
    <property type="entry name" value="ALDOKETO_REDUCTASE_2"/>
    <property type="match status" value="1"/>
</dbReference>
<feature type="active site" description="Proton donor" evidence="4">
    <location>
        <position position="51"/>
    </location>
</feature>